<sequence length="357" mass="38786">MAGSWRYCFKEVAPFSALVTVQFTEVGVNVLYKEATVKGLSFYAFIVYTFALSTLVQLLPLPFIFRRSTGLPSLNLGILCKVFSLGLLAFIAQLCGYKGIEYSSPTLASAMGNVVPAFTFILAVFFRMEKADLRCSSTQAKIIGSAASIAGALIIVLYKGPTILNVASPSQAPPLGSLQTNWVLGGFLLAAAYIIMSIWYIVLTHIIKLYPAEMIVTFLCNLSGTIIAAPICFLAEESLSNWRLKPDIKLVAILYSAFFSAFFNTLVHTWGIHLKGPVYVSIFKPLSIAIAACMSVIFLGEALYLGSVVGAVILCIGFYAVIWGKAKEDELIEGEEENYCLSNSGSPLNSKVPLLQR</sequence>
<dbReference type="AlphaFoldDB" id="A0AAN9QL07"/>
<evidence type="ECO:0000256" key="3">
    <source>
        <dbReference type="ARBA" id="ARBA00022692"/>
    </source>
</evidence>
<evidence type="ECO:0000313" key="9">
    <source>
        <dbReference type="Proteomes" id="UP001367508"/>
    </source>
</evidence>
<evidence type="ECO:0000256" key="4">
    <source>
        <dbReference type="ARBA" id="ARBA00022989"/>
    </source>
</evidence>
<accession>A0AAN9QL07</accession>
<feature type="domain" description="EamA" evidence="7">
    <location>
        <begin position="185"/>
        <end position="322"/>
    </location>
</feature>
<feature type="transmembrane region" description="Helical" evidence="6">
    <location>
        <begin position="42"/>
        <end position="64"/>
    </location>
</feature>
<dbReference type="InterPro" id="IPR037185">
    <property type="entry name" value="EmrE-like"/>
</dbReference>
<proteinExistence type="inferred from homology"/>
<dbReference type="Proteomes" id="UP001367508">
    <property type="component" value="Unassembled WGS sequence"/>
</dbReference>
<evidence type="ECO:0000256" key="5">
    <source>
        <dbReference type="ARBA" id="ARBA00023136"/>
    </source>
</evidence>
<feature type="transmembrane region" description="Helical" evidence="6">
    <location>
        <begin position="182"/>
        <end position="203"/>
    </location>
</feature>
<dbReference type="Pfam" id="PF00892">
    <property type="entry name" value="EamA"/>
    <property type="match status" value="2"/>
</dbReference>
<evidence type="ECO:0000256" key="6">
    <source>
        <dbReference type="RuleBase" id="RU363077"/>
    </source>
</evidence>
<feature type="transmembrane region" description="Helical" evidence="6">
    <location>
        <begin position="248"/>
        <end position="266"/>
    </location>
</feature>
<evidence type="ECO:0000256" key="2">
    <source>
        <dbReference type="ARBA" id="ARBA00007635"/>
    </source>
</evidence>
<feature type="transmembrane region" description="Helical" evidence="6">
    <location>
        <begin position="215"/>
        <end position="236"/>
    </location>
</feature>
<keyword evidence="3 6" id="KW-0812">Transmembrane</keyword>
<dbReference type="EMBL" id="JAYMYQ010000004">
    <property type="protein sequence ID" value="KAK7339424.1"/>
    <property type="molecule type" value="Genomic_DNA"/>
</dbReference>
<gene>
    <name evidence="8" type="ORF">VNO77_20089</name>
</gene>
<feature type="transmembrane region" description="Helical" evidence="6">
    <location>
        <begin position="278"/>
        <end position="298"/>
    </location>
</feature>
<name>A0AAN9QL07_CANGL</name>
<feature type="transmembrane region" description="Helical" evidence="6">
    <location>
        <begin position="138"/>
        <end position="158"/>
    </location>
</feature>
<keyword evidence="9" id="KW-1185">Reference proteome</keyword>
<protein>
    <recommendedName>
        <fullName evidence="6">WAT1-related protein</fullName>
    </recommendedName>
</protein>
<dbReference type="InterPro" id="IPR030184">
    <property type="entry name" value="WAT1-related"/>
</dbReference>
<feature type="transmembrane region" description="Helical" evidence="6">
    <location>
        <begin position="106"/>
        <end position="126"/>
    </location>
</feature>
<feature type="transmembrane region" description="Helical" evidence="6">
    <location>
        <begin position="304"/>
        <end position="322"/>
    </location>
</feature>
<comment type="caution">
    <text evidence="8">The sequence shown here is derived from an EMBL/GenBank/DDBJ whole genome shotgun (WGS) entry which is preliminary data.</text>
</comment>
<dbReference type="InterPro" id="IPR000620">
    <property type="entry name" value="EamA_dom"/>
</dbReference>
<organism evidence="8 9">
    <name type="scientific">Canavalia gladiata</name>
    <name type="common">Sword bean</name>
    <name type="synonym">Dolichos gladiatus</name>
    <dbReference type="NCBI Taxonomy" id="3824"/>
    <lineage>
        <taxon>Eukaryota</taxon>
        <taxon>Viridiplantae</taxon>
        <taxon>Streptophyta</taxon>
        <taxon>Embryophyta</taxon>
        <taxon>Tracheophyta</taxon>
        <taxon>Spermatophyta</taxon>
        <taxon>Magnoliopsida</taxon>
        <taxon>eudicotyledons</taxon>
        <taxon>Gunneridae</taxon>
        <taxon>Pentapetalae</taxon>
        <taxon>rosids</taxon>
        <taxon>fabids</taxon>
        <taxon>Fabales</taxon>
        <taxon>Fabaceae</taxon>
        <taxon>Papilionoideae</taxon>
        <taxon>50 kb inversion clade</taxon>
        <taxon>NPAAA clade</taxon>
        <taxon>indigoferoid/millettioid clade</taxon>
        <taxon>Phaseoleae</taxon>
        <taxon>Canavalia</taxon>
    </lineage>
</organism>
<evidence type="ECO:0000259" key="7">
    <source>
        <dbReference type="Pfam" id="PF00892"/>
    </source>
</evidence>
<comment type="subcellular location">
    <subcellularLocation>
        <location evidence="1 6">Membrane</location>
        <topology evidence="1 6">Multi-pass membrane protein</topology>
    </subcellularLocation>
</comment>
<keyword evidence="5 6" id="KW-0472">Membrane</keyword>
<feature type="transmembrane region" description="Helical" evidence="6">
    <location>
        <begin position="76"/>
        <end position="100"/>
    </location>
</feature>
<keyword evidence="4 6" id="KW-1133">Transmembrane helix</keyword>
<dbReference type="PANTHER" id="PTHR31218">
    <property type="entry name" value="WAT1-RELATED PROTEIN"/>
    <property type="match status" value="1"/>
</dbReference>
<comment type="similarity">
    <text evidence="2 6">Belongs to the drug/metabolite transporter (DMT) superfamily. Plant drug/metabolite exporter (P-DME) (TC 2.A.7.4) family.</text>
</comment>
<evidence type="ECO:0000313" key="8">
    <source>
        <dbReference type="EMBL" id="KAK7339424.1"/>
    </source>
</evidence>
<feature type="domain" description="EamA" evidence="7">
    <location>
        <begin position="30"/>
        <end position="156"/>
    </location>
</feature>
<reference evidence="8 9" key="1">
    <citation type="submission" date="2024-01" db="EMBL/GenBank/DDBJ databases">
        <title>The genomes of 5 underutilized Papilionoideae crops provide insights into root nodulation and disease resistanc.</title>
        <authorList>
            <person name="Jiang F."/>
        </authorList>
    </citation>
    <scope>NUCLEOTIDE SEQUENCE [LARGE SCALE GENOMIC DNA]</scope>
    <source>
        <strain evidence="8">LVBAO_FW01</strain>
        <tissue evidence="8">Leaves</tissue>
    </source>
</reference>
<evidence type="ECO:0000256" key="1">
    <source>
        <dbReference type="ARBA" id="ARBA00004141"/>
    </source>
</evidence>
<dbReference type="GO" id="GO:0016020">
    <property type="term" value="C:membrane"/>
    <property type="evidence" value="ECO:0007669"/>
    <property type="project" value="UniProtKB-SubCell"/>
</dbReference>
<dbReference type="GO" id="GO:0022857">
    <property type="term" value="F:transmembrane transporter activity"/>
    <property type="evidence" value="ECO:0007669"/>
    <property type="project" value="InterPro"/>
</dbReference>
<dbReference type="SUPFAM" id="SSF103481">
    <property type="entry name" value="Multidrug resistance efflux transporter EmrE"/>
    <property type="match status" value="2"/>
</dbReference>